<evidence type="ECO:0000313" key="3">
    <source>
        <dbReference type="EMBL" id="CAD8947109.1"/>
    </source>
</evidence>
<organism evidence="3">
    <name type="scientific">Hemiselmis andersenii</name>
    <name type="common">Cryptophyte alga</name>
    <dbReference type="NCBI Taxonomy" id="464988"/>
    <lineage>
        <taxon>Eukaryota</taxon>
        <taxon>Cryptophyceae</taxon>
        <taxon>Cryptomonadales</taxon>
        <taxon>Hemiselmidaceae</taxon>
        <taxon>Hemiselmis</taxon>
    </lineage>
</organism>
<name>A0A7S1DGG2_HEMAN</name>
<keyword evidence="1" id="KW-0472">Membrane</keyword>
<keyword evidence="1" id="KW-0812">Transmembrane</keyword>
<feature type="domain" description="CAAX prenyl protease 2/Lysostaphin resistance protein A-like" evidence="2">
    <location>
        <begin position="182"/>
        <end position="277"/>
    </location>
</feature>
<accession>A0A7S1DGG2</accession>
<dbReference type="AlphaFoldDB" id="A0A7S1DGG2"/>
<sequence length="300" mass="32307">MSQGDSLPPTPVLFGVKSEDDQETLLVVPGLAGVGAERWWRLCARDGADFGPLKAHPELVSLLAARTAPQKAYVRANMAMPTLTMAACLYGFGSAWAAVVAFHLISCILMPSAYVVACAGLDGAARLYAAFFVDLRSQLTWGAFYFVWVGAVGLLLYRALRDFVPPDTTPLIELGITPDPTTLLLFSLYFSVVNPVLEELFWRGFLSLVLGAGERHLLAASAAYALYHGLVLLAIGIDPAVAAALVVGLGLVGRVMSEMYRRTGLASGVLAHMAGDIVVVMALLDWYYSWLQRRRVLEGG</sequence>
<dbReference type="Pfam" id="PF02517">
    <property type="entry name" value="Rce1-like"/>
    <property type="match status" value="1"/>
</dbReference>
<dbReference type="InterPro" id="IPR003675">
    <property type="entry name" value="Rce1/LyrA-like_dom"/>
</dbReference>
<feature type="transmembrane region" description="Helical" evidence="1">
    <location>
        <begin position="141"/>
        <end position="160"/>
    </location>
</feature>
<gene>
    <name evidence="3" type="ORF">HAND00432_LOCUS1627</name>
</gene>
<feature type="transmembrane region" description="Helical" evidence="1">
    <location>
        <begin position="230"/>
        <end position="252"/>
    </location>
</feature>
<evidence type="ECO:0000259" key="2">
    <source>
        <dbReference type="Pfam" id="PF02517"/>
    </source>
</evidence>
<keyword evidence="1" id="KW-1133">Transmembrane helix</keyword>
<feature type="transmembrane region" description="Helical" evidence="1">
    <location>
        <begin position="180"/>
        <end position="197"/>
    </location>
</feature>
<dbReference type="GO" id="GO:0004175">
    <property type="term" value="F:endopeptidase activity"/>
    <property type="evidence" value="ECO:0007669"/>
    <property type="project" value="UniProtKB-ARBA"/>
</dbReference>
<reference evidence="3" key="1">
    <citation type="submission" date="2021-01" db="EMBL/GenBank/DDBJ databases">
        <authorList>
            <person name="Corre E."/>
            <person name="Pelletier E."/>
            <person name="Niang G."/>
            <person name="Scheremetjew M."/>
            <person name="Finn R."/>
            <person name="Kale V."/>
            <person name="Holt S."/>
            <person name="Cochrane G."/>
            <person name="Meng A."/>
            <person name="Brown T."/>
            <person name="Cohen L."/>
        </authorList>
    </citation>
    <scope>NUCLEOTIDE SEQUENCE</scope>
    <source>
        <strain evidence="3">CCMP644</strain>
    </source>
</reference>
<feature type="transmembrane region" description="Helical" evidence="1">
    <location>
        <begin position="264"/>
        <end position="288"/>
    </location>
</feature>
<proteinExistence type="predicted"/>
<dbReference type="EMBL" id="HBFX01002678">
    <property type="protein sequence ID" value="CAD8947109.1"/>
    <property type="molecule type" value="Transcribed_RNA"/>
</dbReference>
<protein>
    <recommendedName>
        <fullName evidence="2">CAAX prenyl protease 2/Lysostaphin resistance protein A-like domain-containing protein</fullName>
    </recommendedName>
</protein>
<dbReference type="GO" id="GO:0080120">
    <property type="term" value="P:CAAX-box protein maturation"/>
    <property type="evidence" value="ECO:0007669"/>
    <property type="project" value="UniProtKB-ARBA"/>
</dbReference>
<feature type="transmembrane region" description="Helical" evidence="1">
    <location>
        <begin position="204"/>
        <end position="224"/>
    </location>
</feature>
<evidence type="ECO:0000256" key="1">
    <source>
        <dbReference type="SAM" id="Phobius"/>
    </source>
</evidence>
<feature type="transmembrane region" description="Helical" evidence="1">
    <location>
        <begin position="83"/>
        <end position="105"/>
    </location>
</feature>